<dbReference type="GO" id="GO:0016114">
    <property type="term" value="P:terpenoid biosynthetic process"/>
    <property type="evidence" value="ECO:0007669"/>
    <property type="project" value="UniProtKB-ARBA"/>
</dbReference>
<dbReference type="SUPFAM" id="SSF48576">
    <property type="entry name" value="Terpenoid synthases"/>
    <property type="match status" value="1"/>
</dbReference>
<dbReference type="InterPro" id="IPR002060">
    <property type="entry name" value="Squ/phyt_synthse"/>
</dbReference>
<evidence type="ECO:0000313" key="2">
    <source>
        <dbReference type="Proteomes" id="UP000199494"/>
    </source>
</evidence>
<dbReference type="Pfam" id="PF00494">
    <property type="entry name" value="SQS_PSY"/>
    <property type="match status" value="1"/>
</dbReference>
<dbReference type="STRING" id="530584.SAMN05421630_1011189"/>
<dbReference type="Proteomes" id="UP000199494">
    <property type="component" value="Unassembled WGS sequence"/>
</dbReference>
<dbReference type="CDD" id="cd00683">
    <property type="entry name" value="Trans_IPPS_HH"/>
    <property type="match status" value="1"/>
</dbReference>
<dbReference type="AlphaFoldDB" id="A0A1G6KF57"/>
<sequence length="307" mass="32699">MRPADQSTLGDRAVSAAGAPAAETFESADSVPALHGVLAKARSENFPVASWLLPPAHRGHLLALYAFARMVDDIGDEAAGDRLRLLDAVSGDIARLFAGAAPTTKLYADLAATVHERGLPKEPFDRLIEANRQDQSVCRYRTFDDLLGYCALSADPVGRLVLGVFGADTPDRRVLSDRICSALQVLEHCQDVAEDVRQGRIYLPLADLDLFGVTESDLFAERAGRPLRALIGYEVQRAVAMLDEGAPLVATLRGTARVAVAGYVAGGRATAVAIASARFDVLAGTPKPAKTRTAAEWLRLLGKGGDR</sequence>
<dbReference type="PANTHER" id="PTHR31480">
    <property type="entry name" value="BIFUNCTIONAL LYCOPENE CYCLASE/PHYTOENE SYNTHASE"/>
    <property type="match status" value="1"/>
</dbReference>
<dbReference type="EMBL" id="FMZE01000001">
    <property type="protein sequence ID" value="SDC29650.1"/>
    <property type="molecule type" value="Genomic_DNA"/>
</dbReference>
<protein>
    <submittedName>
        <fullName evidence="1">Squalene synthase HpnC</fullName>
    </submittedName>
</protein>
<dbReference type="SFLD" id="SFLDG01018">
    <property type="entry name" value="Squalene/Phytoene_Synthase_Lik"/>
    <property type="match status" value="1"/>
</dbReference>
<dbReference type="NCBIfam" id="TIGR03464">
    <property type="entry name" value="HpnC"/>
    <property type="match status" value="1"/>
</dbReference>
<gene>
    <name evidence="1" type="ORF">SAMN05421630_1011189</name>
</gene>
<dbReference type="SFLD" id="SFLDS00005">
    <property type="entry name" value="Isoprenoid_Synthase_Type_I"/>
    <property type="match status" value="1"/>
</dbReference>
<dbReference type="SFLD" id="SFLDG01212">
    <property type="entry name" value="Phytoene_synthase_like"/>
    <property type="match status" value="1"/>
</dbReference>
<keyword evidence="2" id="KW-1185">Reference proteome</keyword>
<dbReference type="InterPro" id="IPR008949">
    <property type="entry name" value="Isoprenoid_synthase_dom_sf"/>
</dbReference>
<evidence type="ECO:0000313" key="1">
    <source>
        <dbReference type="EMBL" id="SDC29650.1"/>
    </source>
</evidence>
<proteinExistence type="predicted"/>
<organism evidence="1 2">
    <name type="scientific">Prauserella marina</name>
    <dbReference type="NCBI Taxonomy" id="530584"/>
    <lineage>
        <taxon>Bacteria</taxon>
        <taxon>Bacillati</taxon>
        <taxon>Actinomycetota</taxon>
        <taxon>Actinomycetes</taxon>
        <taxon>Pseudonocardiales</taxon>
        <taxon>Pseudonocardiaceae</taxon>
        <taxon>Prauserella</taxon>
    </lineage>
</organism>
<dbReference type="InterPro" id="IPR033904">
    <property type="entry name" value="Trans_IPPS_HH"/>
</dbReference>
<reference evidence="1 2" key="1">
    <citation type="submission" date="2016-10" db="EMBL/GenBank/DDBJ databases">
        <authorList>
            <person name="de Groot N.N."/>
        </authorList>
    </citation>
    <scope>NUCLEOTIDE SEQUENCE [LARGE SCALE GENOMIC DNA]</scope>
    <source>
        <strain evidence="1 2">CGMCC 4.5506</strain>
    </source>
</reference>
<dbReference type="InterPro" id="IPR017827">
    <property type="entry name" value="HSQ_synthase_HpnC"/>
</dbReference>
<dbReference type="GO" id="GO:0051996">
    <property type="term" value="F:squalene synthase [NAD(P)H] activity"/>
    <property type="evidence" value="ECO:0007669"/>
    <property type="project" value="InterPro"/>
</dbReference>
<accession>A0A1G6KF57</accession>
<name>A0A1G6KF57_9PSEU</name>
<dbReference type="Gene3D" id="1.10.600.10">
    <property type="entry name" value="Farnesyl Diphosphate Synthase"/>
    <property type="match status" value="1"/>
</dbReference>
<dbReference type="InterPro" id="IPR044843">
    <property type="entry name" value="Trans_IPPS_bact-type"/>
</dbReference>
<dbReference type="GO" id="GO:0004311">
    <property type="term" value="F:geranylgeranyl diphosphate synthase activity"/>
    <property type="evidence" value="ECO:0007669"/>
    <property type="project" value="InterPro"/>
</dbReference>